<comment type="caution">
    <text evidence="2">The sequence shown here is derived from an EMBL/GenBank/DDBJ whole genome shotgun (WGS) entry which is preliminary data.</text>
</comment>
<sequence length="120" mass="13347">MDPLDPDLLPLRSSEVFDPAQCGTSTTRRRRRMQRRAGSEEREAVEEQRKARGWLGGERGGGEGLFVPPAEFPSRALMCNPTPGLRSTQDISPIIEVIPRGSPLLEVRQDTLLRTHSRAA</sequence>
<accession>A0AAW0P3K4</accession>
<proteinExistence type="predicted"/>
<evidence type="ECO:0000313" key="2">
    <source>
        <dbReference type="EMBL" id="KAK7913210.1"/>
    </source>
</evidence>
<keyword evidence="3" id="KW-1185">Reference proteome</keyword>
<feature type="compositionally biased region" description="Basic and acidic residues" evidence="1">
    <location>
        <begin position="37"/>
        <end position="50"/>
    </location>
</feature>
<dbReference type="Proteomes" id="UP001460270">
    <property type="component" value="Unassembled WGS sequence"/>
</dbReference>
<name>A0AAW0P3K4_9GOBI</name>
<feature type="compositionally biased region" description="Gly residues" evidence="1">
    <location>
        <begin position="54"/>
        <end position="64"/>
    </location>
</feature>
<feature type="region of interest" description="Disordered" evidence="1">
    <location>
        <begin position="1"/>
        <end position="68"/>
    </location>
</feature>
<evidence type="ECO:0000256" key="1">
    <source>
        <dbReference type="SAM" id="MobiDB-lite"/>
    </source>
</evidence>
<dbReference type="EMBL" id="JBBPFD010000009">
    <property type="protein sequence ID" value="KAK7913210.1"/>
    <property type="molecule type" value="Genomic_DNA"/>
</dbReference>
<gene>
    <name evidence="2" type="ORF">WMY93_013421</name>
</gene>
<organism evidence="2 3">
    <name type="scientific">Mugilogobius chulae</name>
    <name type="common">yellowstripe goby</name>
    <dbReference type="NCBI Taxonomy" id="88201"/>
    <lineage>
        <taxon>Eukaryota</taxon>
        <taxon>Metazoa</taxon>
        <taxon>Chordata</taxon>
        <taxon>Craniata</taxon>
        <taxon>Vertebrata</taxon>
        <taxon>Euteleostomi</taxon>
        <taxon>Actinopterygii</taxon>
        <taxon>Neopterygii</taxon>
        <taxon>Teleostei</taxon>
        <taxon>Neoteleostei</taxon>
        <taxon>Acanthomorphata</taxon>
        <taxon>Gobiaria</taxon>
        <taxon>Gobiiformes</taxon>
        <taxon>Gobioidei</taxon>
        <taxon>Gobiidae</taxon>
        <taxon>Gobionellinae</taxon>
        <taxon>Mugilogobius</taxon>
    </lineage>
</organism>
<evidence type="ECO:0000313" key="3">
    <source>
        <dbReference type="Proteomes" id="UP001460270"/>
    </source>
</evidence>
<feature type="compositionally biased region" description="Low complexity" evidence="1">
    <location>
        <begin position="1"/>
        <end position="11"/>
    </location>
</feature>
<reference evidence="3" key="1">
    <citation type="submission" date="2024-04" db="EMBL/GenBank/DDBJ databases">
        <title>Salinicola lusitanus LLJ914,a marine bacterium isolated from the Okinawa Trough.</title>
        <authorList>
            <person name="Li J."/>
        </authorList>
    </citation>
    <scope>NUCLEOTIDE SEQUENCE [LARGE SCALE GENOMIC DNA]</scope>
</reference>
<protein>
    <submittedName>
        <fullName evidence="2">Uncharacterized protein</fullName>
    </submittedName>
</protein>
<dbReference type="AlphaFoldDB" id="A0AAW0P3K4"/>